<dbReference type="InterPro" id="IPR002201">
    <property type="entry name" value="Glyco_trans_9"/>
</dbReference>
<evidence type="ECO:0000313" key="4">
    <source>
        <dbReference type="Proteomes" id="UP000002710"/>
    </source>
</evidence>
<dbReference type="EMBL" id="CP000112">
    <property type="protein sequence ID" value="ABB38819.1"/>
    <property type="molecule type" value="Genomic_DNA"/>
</dbReference>
<organism evidence="3 4">
    <name type="scientific">Oleidesulfovibrio alaskensis (strain ATCC BAA-1058 / DSM 17464 / G20)</name>
    <name type="common">Desulfovibrio alaskensis</name>
    <dbReference type="NCBI Taxonomy" id="207559"/>
    <lineage>
        <taxon>Bacteria</taxon>
        <taxon>Pseudomonadati</taxon>
        <taxon>Thermodesulfobacteriota</taxon>
        <taxon>Desulfovibrionia</taxon>
        <taxon>Desulfovibrionales</taxon>
        <taxon>Desulfovibrionaceae</taxon>
        <taxon>Oleidesulfovibrio</taxon>
    </lineage>
</organism>
<evidence type="ECO:0000256" key="1">
    <source>
        <dbReference type="ARBA" id="ARBA00022676"/>
    </source>
</evidence>
<proteinExistence type="predicted"/>
<dbReference type="KEGG" id="dde:Dde_2022"/>
<accession>Q30ZS7</accession>
<evidence type="ECO:0000313" key="3">
    <source>
        <dbReference type="EMBL" id="ABB38819.1"/>
    </source>
</evidence>
<dbReference type="PANTHER" id="PTHR30160">
    <property type="entry name" value="TETRAACYLDISACCHARIDE 4'-KINASE-RELATED"/>
    <property type="match status" value="1"/>
</dbReference>
<name>Q30ZS7_OLEA2</name>
<dbReference type="Pfam" id="PF01075">
    <property type="entry name" value="Glyco_transf_9"/>
    <property type="match status" value="1"/>
</dbReference>
<keyword evidence="4" id="KW-1185">Reference proteome</keyword>
<dbReference type="InterPro" id="IPR051199">
    <property type="entry name" value="LPS_LOS_Heptosyltrfase"/>
</dbReference>
<dbReference type="CDD" id="cd03789">
    <property type="entry name" value="GT9_LPS_heptosyltransferase"/>
    <property type="match status" value="1"/>
</dbReference>
<dbReference type="AlphaFoldDB" id="Q30ZS7"/>
<dbReference type="CAZy" id="GT9">
    <property type="family name" value="Glycosyltransferase Family 9"/>
</dbReference>
<dbReference type="GO" id="GO:0005829">
    <property type="term" value="C:cytosol"/>
    <property type="evidence" value="ECO:0007669"/>
    <property type="project" value="TreeGrafter"/>
</dbReference>
<dbReference type="PANTHER" id="PTHR30160:SF7">
    <property type="entry name" value="ADP-HEPTOSE--LPS HEPTOSYLTRANSFERASE 2"/>
    <property type="match status" value="1"/>
</dbReference>
<dbReference type="STRING" id="207559.Dde_2022"/>
<keyword evidence="2 3" id="KW-0808">Transferase</keyword>
<dbReference type="RefSeq" id="WP_011367925.1">
    <property type="nucleotide sequence ID" value="NC_007519.1"/>
</dbReference>
<sequence length="432" mass="46647">MKKALVIQLARFGDIIQTKRLILTLLGRYDEVHLAVDSSLVPLARLVYPQLCVHGLAAHRGAGSPAEVFAASRMLFGRLASERFDAVYNLNFSRLNFSLSALFDADSVRGYAMRSGQPVVPLWARLAFRWTRKRRIAPLNLVDFWAYFARNPVCAGEVNPVAARGGGGIGVVLAGRDSRRSLPPAVLAACVQAVFEGTGGPAITLLGTAAEKTLARQLMRHFSGPMVERTVTLAGKTGYTDLAEVVGTLDTLITPDTGTMHLAAHLGTPVQAFFLSSAWCFETGPYGMGHRVWQGLVQCSPCEENRPCPVSVACLAPFADKRFLQVLAGKAAEAYPEHLSGLVSMFDAVGVTYLPVFGEDMAAPERRELRRLVAEHVCPETAKAGAGLIGMSAMQDMALQDSLGRFLFSESDWMLDAAGRDFPDVADVPGFC</sequence>
<keyword evidence="1" id="KW-0328">Glycosyltransferase</keyword>
<protein>
    <submittedName>
        <fullName evidence="3">Glycosyl transferase family 9</fullName>
    </submittedName>
</protein>
<dbReference type="GO" id="GO:0008713">
    <property type="term" value="F:ADP-heptose-lipopolysaccharide heptosyltransferase activity"/>
    <property type="evidence" value="ECO:0007669"/>
    <property type="project" value="TreeGrafter"/>
</dbReference>
<reference evidence="3 4" key="1">
    <citation type="journal article" date="2011" name="J. Bacteriol.">
        <title>Complete genome sequence and updated annotation of Desulfovibrio alaskensis G20.</title>
        <authorList>
            <person name="Hauser L.J."/>
            <person name="Land M.L."/>
            <person name="Brown S.D."/>
            <person name="Larimer F."/>
            <person name="Keller K.L."/>
            <person name="Rapp-Giles B.J."/>
            <person name="Price M.N."/>
            <person name="Lin M."/>
            <person name="Bruce D.C."/>
            <person name="Detter J.C."/>
            <person name="Tapia R."/>
            <person name="Han C.S."/>
            <person name="Goodwin L.A."/>
            <person name="Cheng J.F."/>
            <person name="Pitluck S."/>
            <person name="Copeland A."/>
            <person name="Lucas S."/>
            <person name="Nolan M."/>
            <person name="Lapidus A.L."/>
            <person name="Palumbo A.V."/>
            <person name="Wall J.D."/>
        </authorList>
    </citation>
    <scope>NUCLEOTIDE SEQUENCE [LARGE SCALE GENOMIC DNA]</scope>
    <source>
        <strain evidence="4">ATCC BAA 1058 / DSM 17464 / G20</strain>
    </source>
</reference>
<dbReference type="Gene3D" id="3.40.50.2000">
    <property type="entry name" value="Glycogen Phosphorylase B"/>
    <property type="match status" value="1"/>
</dbReference>
<dbReference type="SUPFAM" id="SSF53756">
    <property type="entry name" value="UDP-Glycosyltransferase/glycogen phosphorylase"/>
    <property type="match status" value="1"/>
</dbReference>
<dbReference type="eggNOG" id="COG0859">
    <property type="taxonomic scope" value="Bacteria"/>
</dbReference>
<dbReference type="GO" id="GO:0009244">
    <property type="term" value="P:lipopolysaccharide core region biosynthetic process"/>
    <property type="evidence" value="ECO:0007669"/>
    <property type="project" value="TreeGrafter"/>
</dbReference>
<dbReference type="HOGENOM" id="CLU_638930_0_0_7"/>
<evidence type="ECO:0000256" key="2">
    <source>
        <dbReference type="ARBA" id="ARBA00022679"/>
    </source>
</evidence>
<gene>
    <name evidence="3" type="ordered locus">Dde_2022</name>
</gene>
<dbReference type="Proteomes" id="UP000002710">
    <property type="component" value="Chromosome"/>
</dbReference>